<dbReference type="SUPFAM" id="SSF54631">
    <property type="entry name" value="CBS-domain pair"/>
    <property type="match status" value="1"/>
</dbReference>
<evidence type="ECO:0000313" key="3">
    <source>
        <dbReference type="EMBL" id="QHT29713.1"/>
    </source>
</evidence>
<keyword evidence="1" id="KW-0129">CBS domain</keyword>
<dbReference type="InterPro" id="IPR000644">
    <property type="entry name" value="CBS_dom"/>
</dbReference>
<dbReference type="PANTHER" id="PTHR43080">
    <property type="entry name" value="CBS DOMAIN-CONTAINING PROTEIN CBSX3, MITOCHONDRIAL"/>
    <property type="match status" value="1"/>
</dbReference>
<dbReference type="PROSITE" id="PS51371">
    <property type="entry name" value="CBS"/>
    <property type="match status" value="2"/>
</dbReference>
<feature type="domain" description="CBS" evidence="2">
    <location>
        <begin position="28"/>
        <end position="86"/>
    </location>
</feature>
<sequence>MLASRRLFSSVASKKSVSALSVFKDSCYHKIDFKIHEEATVNDAVRRFAAFNIGCLAVTDAQDSVVGVISERDYINKVSALGKDDKAVMVKDVCTYTPNLILAKKSDSLDQCMNKMLVKDIRHLLVFDDNQHECLGLISIKDLVKEVMKNKDDIITRLTDFKMGKGAYFGSE</sequence>
<feature type="domain" description="CBS" evidence="2">
    <location>
        <begin position="96"/>
        <end position="154"/>
    </location>
</feature>
<dbReference type="SMART" id="SM00116">
    <property type="entry name" value="CBS"/>
    <property type="match status" value="2"/>
</dbReference>
<reference evidence="3" key="1">
    <citation type="journal article" date="2020" name="Nature">
        <title>Giant virus diversity and host interactions through global metagenomics.</title>
        <authorList>
            <person name="Schulz F."/>
            <person name="Roux S."/>
            <person name="Paez-Espino D."/>
            <person name="Jungbluth S."/>
            <person name="Walsh D.A."/>
            <person name="Denef V.J."/>
            <person name="McMahon K.D."/>
            <person name="Konstantinidis K.T."/>
            <person name="Eloe-Fadrosh E.A."/>
            <person name="Kyrpides N.C."/>
            <person name="Woyke T."/>
        </authorList>
    </citation>
    <scope>NUCLEOTIDE SEQUENCE</scope>
    <source>
        <strain evidence="3">GVMAG-M-3300009068-24</strain>
    </source>
</reference>
<name>A0A6C0EMM2_9ZZZZ</name>
<dbReference type="PANTHER" id="PTHR43080:SF2">
    <property type="entry name" value="CBS DOMAIN-CONTAINING PROTEIN"/>
    <property type="match status" value="1"/>
</dbReference>
<accession>A0A6C0EMM2</accession>
<evidence type="ECO:0000256" key="1">
    <source>
        <dbReference type="ARBA" id="ARBA00023122"/>
    </source>
</evidence>
<protein>
    <recommendedName>
        <fullName evidence="2">CBS domain-containing protein</fullName>
    </recommendedName>
</protein>
<dbReference type="EMBL" id="MN738881">
    <property type="protein sequence ID" value="QHT29713.1"/>
    <property type="molecule type" value="Genomic_DNA"/>
</dbReference>
<dbReference type="AlphaFoldDB" id="A0A6C0EMM2"/>
<dbReference type="Pfam" id="PF00571">
    <property type="entry name" value="CBS"/>
    <property type="match status" value="2"/>
</dbReference>
<dbReference type="InterPro" id="IPR046342">
    <property type="entry name" value="CBS_dom_sf"/>
</dbReference>
<proteinExistence type="predicted"/>
<dbReference type="InterPro" id="IPR051257">
    <property type="entry name" value="Diverse_CBS-Domain"/>
</dbReference>
<dbReference type="Gene3D" id="3.10.580.10">
    <property type="entry name" value="CBS-domain"/>
    <property type="match status" value="1"/>
</dbReference>
<evidence type="ECO:0000259" key="2">
    <source>
        <dbReference type="PROSITE" id="PS51371"/>
    </source>
</evidence>
<organism evidence="3">
    <name type="scientific">viral metagenome</name>
    <dbReference type="NCBI Taxonomy" id="1070528"/>
    <lineage>
        <taxon>unclassified sequences</taxon>
        <taxon>metagenomes</taxon>
        <taxon>organismal metagenomes</taxon>
    </lineage>
</organism>